<keyword evidence="5" id="KW-1185">Reference proteome</keyword>
<protein>
    <submittedName>
        <fullName evidence="2">Uncharacterized protein</fullName>
    </submittedName>
</protein>
<reference evidence="2 4" key="2">
    <citation type="journal article" date="2014" name="PLoS ONE">
        <title>Evolution of mitochondria reconstructed from the energy metabolism of living bacteria.</title>
        <authorList>
            <person name="Degli Esposti M."/>
            <person name="Chouaia B."/>
            <person name="Comandatore F."/>
            <person name="Crotti E."/>
            <person name="Sassera D."/>
            <person name="Lievens P.M."/>
            <person name="Daffonchio D."/>
            <person name="Bandi C."/>
        </authorList>
    </citation>
    <scope>NUCLEOTIDE SEQUENCE [LARGE SCALE GENOMIC DNA]</scope>
    <source>
        <strain evidence="2">AM168</strain>
        <strain evidence="4">AM169</strain>
    </source>
</reference>
<evidence type="ECO:0000313" key="3">
    <source>
        <dbReference type="EMBL" id="POS63135.1"/>
    </source>
</evidence>
<keyword evidence="1" id="KW-1133">Transmembrane helix</keyword>
<evidence type="ECO:0000313" key="4">
    <source>
        <dbReference type="Proteomes" id="UP000027590"/>
    </source>
</evidence>
<evidence type="ECO:0000313" key="5">
    <source>
        <dbReference type="Proteomes" id="UP000237218"/>
    </source>
</evidence>
<reference evidence="2 4" key="1">
    <citation type="journal article" date="2014" name="Genome Biol. Evol.">
        <title>Acetic acid bacteria genomes reveal functional traits for adaptation to life in insect guts.</title>
        <authorList>
            <person name="Chouaia B."/>
            <person name="Gaiarsa S."/>
            <person name="Crotti E."/>
            <person name="Comandatore F."/>
            <person name="Degli Esposti M."/>
            <person name="Ricci I."/>
            <person name="Alma A."/>
            <person name="Favia G."/>
            <person name="Bandi C."/>
            <person name="Daffonchio D."/>
        </authorList>
    </citation>
    <scope>NUCLEOTIDE SEQUENCE [LARGE SCALE GENOMIC DNA]</scope>
    <source>
        <strain evidence="2">AM168</strain>
        <strain evidence="4">AM169</strain>
    </source>
</reference>
<dbReference type="RefSeq" id="WP_043560501.1">
    <property type="nucleotide sequence ID" value="NZ_CBLY010000006.1"/>
</dbReference>
<organism evidence="2 4">
    <name type="scientific">Parasaccharibacter apium</name>
    <dbReference type="NCBI Taxonomy" id="1510841"/>
    <lineage>
        <taxon>Bacteria</taxon>
        <taxon>Pseudomonadati</taxon>
        <taxon>Pseudomonadota</taxon>
        <taxon>Alphaproteobacteria</taxon>
        <taxon>Acetobacterales</taxon>
        <taxon>Acetobacteraceae</taxon>
        <taxon>Parasaccharibacter</taxon>
    </lineage>
</organism>
<comment type="caution">
    <text evidence="2">The sequence shown here is derived from an EMBL/GenBank/DDBJ whole genome shotgun (WGS) entry which is preliminary data.</text>
</comment>
<dbReference type="EMBL" id="CBLY010000006">
    <property type="protein sequence ID" value="CDG34069.1"/>
    <property type="molecule type" value="Genomic_DNA"/>
</dbReference>
<dbReference type="Proteomes" id="UP000237218">
    <property type="component" value="Unassembled WGS sequence"/>
</dbReference>
<accession>A0A7U7J167</accession>
<proteinExistence type="predicted"/>
<gene>
    <name evidence="3" type="ORF">ASQ42_05320</name>
    <name evidence="2" type="ORF">SACS_1331</name>
</gene>
<evidence type="ECO:0000313" key="2">
    <source>
        <dbReference type="EMBL" id="CDG34069.1"/>
    </source>
</evidence>
<sequence length="138" mass="15280">MSRNNKFLLVFAVAVIVPVVLIWTVAWPILRPWSLPDIARGTVQEAGEERNLMADEITAMNQWLHQHQTGWGISGEVPPKDTPAEAVYQLSSADGQAVILSAWHFRHGADVVGIQTKAGGAYRMRSFERGTLHLPDLP</sequence>
<reference evidence="3 5" key="3">
    <citation type="submission" date="2018-02" db="EMBL/GenBank/DDBJ databases">
        <title>Draft genome sequences of four Parasaccharibacter apium strains isolated from honey bees.</title>
        <authorList>
            <person name="Corby-Harris V.L."/>
            <person name="Anderson K.E."/>
        </authorList>
    </citation>
    <scope>NUCLEOTIDE SEQUENCE [LARGE SCALE GENOMIC DNA]</scope>
    <source>
        <strain evidence="3 5">B8</strain>
    </source>
</reference>
<dbReference type="OrthoDB" id="7223136at2"/>
<evidence type="ECO:0000256" key="1">
    <source>
        <dbReference type="SAM" id="Phobius"/>
    </source>
</evidence>
<dbReference type="Proteomes" id="UP000027590">
    <property type="component" value="Unassembled WGS sequence"/>
</dbReference>
<feature type="transmembrane region" description="Helical" evidence="1">
    <location>
        <begin position="7"/>
        <end position="30"/>
    </location>
</feature>
<name>A0A7U7J167_9PROT</name>
<keyword evidence="1" id="KW-0472">Membrane</keyword>
<dbReference type="AlphaFoldDB" id="A0A7U7J167"/>
<dbReference type="EMBL" id="LMYI01000007">
    <property type="protein sequence ID" value="POS63135.1"/>
    <property type="molecule type" value="Genomic_DNA"/>
</dbReference>
<keyword evidence="1" id="KW-0812">Transmembrane</keyword>